<reference evidence="2" key="3">
    <citation type="submission" date="2024-01" db="EMBL/GenBank/DDBJ databases">
        <authorList>
            <person name="Coelho M.A."/>
            <person name="David-Palma M."/>
            <person name="Shea T."/>
            <person name="Sun S."/>
            <person name="Cuomo C.A."/>
            <person name="Heitman J."/>
        </authorList>
    </citation>
    <scope>NUCLEOTIDE SEQUENCE</scope>
    <source>
        <strain evidence="2">CBS 7841</strain>
    </source>
</reference>
<evidence type="ECO:0000313" key="3">
    <source>
        <dbReference type="Proteomes" id="UP000094043"/>
    </source>
</evidence>
<dbReference type="Proteomes" id="UP000094043">
    <property type="component" value="Chromosome 1"/>
</dbReference>
<dbReference type="Pfam" id="PF24545">
    <property type="entry name" value="Ig_TPPC8_1st"/>
    <property type="match status" value="1"/>
</dbReference>
<name>A0A1E3I8T3_9TREE</name>
<dbReference type="KEGG" id="cdep:91085085"/>
<dbReference type="VEuPathDB" id="FungiDB:L203_05064"/>
<protein>
    <recommendedName>
        <fullName evidence="1">TPPC8 first Ig-like domain-containing protein</fullName>
    </recommendedName>
</protein>
<dbReference type="EMBL" id="CP143784">
    <property type="protein sequence ID" value="WVN85720.1"/>
    <property type="molecule type" value="Genomic_DNA"/>
</dbReference>
<dbReference type="GeneID" id="91085085"/>
<gene>
    <name evidence="2" type="ORF">L203_100871</name>
</gene>
<proteinExistence type="predicted"/>
<dbReference type="GO" id="GO:1990072">
    <property type="term" value="C:TRAPPIII protein complex"/>
    <property type="evidence" value="ECO:0007669"/>
    <property type="project" value="TreeGrafter"/>
</dbReference>
<dbReference type="InterPro" id="IPR024420">
    <property type="entry name" value="TRAPP_III_complex_Trs85"/>
</dbReference>
<dbReference type="PANTHER" id="PTHR12975:SF6">
    <property type="entry name" value="TRAFFICKING PROTEIN PARTICLE COMPLEX SUBUNIT 8"/>
    <property type="match status" value="1"/>
</dbReference>
<reference evidence="2" key="1">
    <citation type="submission" date="2016-06" db="EMBL/GenBank/DDBJ databases">
        <authorList>
            <person name="Cuomo C."/>
            <person name="Litvintseva A."/>
            <person name="Heitman J."/>
            <person name="Chen Y."/>
            <person name="Sun S."/>
            <person name="Springer D."/>
            <person name="Dromer F."/>
            <person name="Young S."/>
            <person name="Zeng Q."/>
            <person name="Chapman S."/>
            <person name="Gujja S."/>
            <person name="Saif S."/>
            <person name="Birren B."/>
        </authorList>
    </citation>
    <scope>NUCLEOTIDE SEQUENCE</scope>
    <source>
        <strain evidence="2">CBS 7841</strain>
    </source>
</reference>
<accession>A0A1E3I8T3</accession>
<reference evidence="2" key="2">
    <citation type="journal article" date="2022" name="Elife">
        <title>Obligate sexual reproduction of a homothallic fungus closely related to the Cryptococcus pathogenic species complex.</title>
        <authorList>
            <person name="Passer A.R."/>
            <person name="Clancey S.A."/>
            <person name="Shea T."/>
            <person name="David-Palma M."/>
            <person name="Averette A.F."/>
            <person name="Boekhout T."/>
            <person name="Porcel B.M."/>
            <person name="Nowrousian M."/>
            <person name="Cuomo C.A."/>
            <person name="Sun S."/>
            <person name="Heitman J."/>
            <person name="Coelho M.A."/>
        </authorList>
    </citation>
    <scope>NUCLEOTIDE SEQUENCE</scope>
    <source>
        <strain evidence="2">CBS 7841</strain>
    </source>
</reference>
<evidence type="ECO:0000313" key="2">
    <source>
        <dbReference type="EMBL" id="WVN85720.1"/>
    </source>
</evidence>
<keyword evidence="3" id="KW-1185">Reference proteome</keyword>
<dbReference type="PANTHER" id="PTHR12975">
    <property type="entry name" value="TRANSPORT PROTEIN TRAPP"/>
    <property type="match status" value="1"/>
</dbReference>
<dbReference type="Pfam" id="PF12739">
    <property type="entry name" value="TRAPPC-Trs85"/>
    <property type="match status" value="1"/>
</dbReference>
<dbReference type="OrthoDB" id="203724at2759"/>
<organism evidence="2 3">
    <name type="scientific">Cryptococcus depauperatus CBS 7841</name>
    <dbReference type="NCBI Taxonomy" id="1295531"/>
    <lineage>
        <taxon>Eukaryota</taxon>
        <taxon>Fungi</taxon>
        <taxon>Dikarya</taxon>
        <taxon>Basidiomycota</taxon>
        <taxon>Agaricomycotina</taxon>
        <taxon>Tremellomycetes</taxon>
        <taxon>Tremellales</taxon>
        <taxon>Cryptococcaceae</taxon>
        <taxon>Cryptococcus</taxon>
    </lineage>
</organism>
<evidence type="ECO:0000259" key="1">
    <source>
        <dbReference type="Pfam" id="PF24545"/>
    </source>
</evidence>
<dbReference type="RefSeq" id="XP_066066420.1">
    <property type="nucleotide sequence ID" value="XM_066210323.1"/>
</dbReference>
<feature type="domain" description="TPPC8 first Ig-like" evidence="1">
    <location>
        <begin position="700"/>
        <end position="841"/>
    </location>
</feature>
<sequence>MPSPPLCIVQSLSPRIAVLTSDDVVESCEANGCRGLEELLRPWEGATERVSVLSSTLTPTVHPTFPLRFVAYDTVYKNPATSSPSPDVLVDIISSSVGVKKPEENQHYPLTRSLLISSRPVAPYETFNHPVGVLLAVSTATSDPLGTLARLHGRTIGPPSVAWLDVQTVLRFYVVIHDVSQMGDDMAPAHGLLGNVKKIYGPHSTLLVINSQIERRSVPPSPDISTHPTIPLTKPFTLDDVNPSALSQVYASALSSLTLSPMSAAPSLRGIDEPTTPTTPANRPPRRKLYGSKLTVGDTQRLAALVRELAGQSLVPWMETRIREWNEVYHANRRGITGRLFGAGRKLFSSRPNSPASSSSAGYNAQAGYYPLSSVEALSRRLADFAFMLRDYRFAAGIYDSLRRDFAQDRAFRYASAATEMYGLSLLLSHPYFSPSVSPSNIPSPFTNLQHTEIMSWLEQALVSYHQSGPAFQIQIDALRITILYYEAWKAIKEWRGVGAVLAKSAGEAEEVPNAVLIEEAANADVKGVKDGRGKRRRAFHLLLAARRYETVGLKSYSRRCLEQASNAFKSSSWTAAQDWIEYSLGRQAYTLGKSDIAVEHFLRLLKKEETTVIGSQGGILEDMKLAYEQLCAHPDMLEASEKSLQLLTPVFDNTKTRIITPSYNSSCAVPIESKWRELEKQALISWDRKKRKPTSLLPNEEKIEIGADEQFTVELVATNPLNASLIISNLSLAFSPSDCTSILSPNSITLDPYETRTISILVTITLPSTTSSIKLVGVSYKFHDFFPCNQTLERKGKRLHTTKNQRVTPTYAQDTSLTLTVLPERPRINVELLSLPQEIYTGEQVECILKIKNIGRKSIGALDMIWNEEVIIRKKDTKHNDIVAQVPNYIAPNKLTTIYPGTIMGGDEVGILVSLTSFSPSALDLFGFLVFEAEDGETGSITVEHRIEIRPLAGLEALIRPIGKETTEYSAVLEVRNISGETLRIENLCGVSSLWNLECKPIDVTLLPNQTFCTILPVQQASTKLDMIQSAVVTALGRLVQGQPLDEVSADLSPTNTLVCRPPNDALLSYLAARRIYRMFWLTENFPTITKSLLPNLFPLFDPLELDIILSYSISSATIRKGHLNLHSLRPAPSFSSVESLRRQVEQVIISGTKQTRTMYEETGRLRRMLISSVLDGCLGIEEDPTVVLIKAGKNGIVEHDFGNGPCRVPVTFTIQNRSPQFPIRYILQLVKPTSIPSTSSDTVSLQLPRFIGSLSHRGTLSPGQSATIEKQVWFDEAGVMSLKGWQLVVETGEDQDGWRPRESWTKVGGEKIIEVRGKGVESMNHLIPNLLKG</sequence>
<dbReference type="InterPro" id="IPR058541">
    <property type="entry name" value="Ig_TPPC8_1st"/>
</dbReference>